<dbReference type="AlphaFoldDB" id="A0A834PD73"/>
<sequence length="84" mass="9462">MDRKLKFPKDSLRLFEVIRSPLPWPGPDGSSSMALGTSVIPHSKFERPAAAVVVTAAAAAEHFLYRYDDRTFSKDIEHRRNCDS</sequence>
<name>A0A834PD73_VESPE</name>
<protein>
    <submittedName>
        <fullName evidence="1">Uncharacterized protein</fullName>
    </submittedName>
</protein>
<accession>A0A834PD73</accession>
<evidence type="ECO:0000313" key="1">
    <source>
        <dbReference type="EMBL" id="KAF7435852.1"/>
    </source>
</evidence>
<evidence type="ECO:0000313" key="2">
    <source>
        <dbReference type="Proteomes" id="UP000600918"/>
    </source>
</evidence>
<reference evidence="1" key="1">
    <citation type="journal article" date="2020" name="G3 (Bethesda)">
        <title>High-Quality Assemblies for Three Invasive Social Wasps from the &lt;i&gt;Vespula&lt;/i&gt; Genus.</title>
        <authorList>
            <person name="Harrop T.W.R."/>
            <person name="Guhlin J."/>
            <person name="McLaughlin G.M."/>
            <person name="Permina E."/>
            <person name="Stockwell P."/>
            <person name="Gilligan J."/>
            <person name="Le Lec M.F."/>
            <person name="Gruber M.A.M."/>
            <person name="Quinn O."/>
            <person name="Lovegrove M."/>
            <person name="Duncan E.J."/>
            <person name="Remnant E.J."/>
            <person name="Van Eeckhoven J."/>
            <person name="Graham B."/>
            <person name="Knapp R.A."/>
            <person name="Langford K.W."/>
            <person name="Kronenberg Z."/>
            <person name="Press M.O."/>
            <person name="Eacker S.M."/>
            <person name="Wilson-Rankin E.E."/>
            <person name="Purcell J."/>
            <person name="Lester P.J."/>
            <person name="Dearden P.K."/>
        </authorList>
    </citation>
    <scope>NUCLEOTIDE SEQUENCE</scope>
    <source>
        <strain evidence="1">Volc-1</strain>
    </source>
</reference>
<proteinExistence type="predicted"/>
<gene>
    <name evidence="1" type="ORF">H0235_004043</name>
</gene>
<keyword evidence="2" id="KW-1185">Reference proteome</keyword>
<dbReference type="Proteomes" id="UP000600918">
    <property type="component" value="Unassembled WGS sequence"/>
</dbReference>
<organism evidence="1 2">
    <name type="scientific">Vespula pensylvanica</name>
    <name type="common">Western yellow jacket</name>
    <name type="synonym">Wasp</name>
    <dbReference type="NCBI Taxonomy" id="30213"/>
    <lineage>
        <taxon>Eukaryota</taxon>
        <taxon>Metazoa</taxon>
        <taxon>Ecdysozoa</taxon>
        <taxon>Arthropoda</taxon>
        <taxon>Hexapoda</taxon>
        <taxon>Insecta</taxon>
        <taxon>Pterygota</taxon>
        <taxon>Neoptera</taxon>
        <taxon>Endopterygota</taxon>
        <taxon>Hymenoptera</taxon>
        <taxon>Apocrita</taxon>
        <taxon>Aculeata</taxon>
        <taxon>Vespoidea</taxon>
        <taxon>Vespidae</taxon>
        <taxon>Vespinae</taxon>
        <taxon>Vespula</taxon>
    </lineage>
</organism>
<comment type="caution">
    <text evidence="1">The sequence shown here is derived from an EMBL/GenBank/DDBJ whole genome shotgun (WGS) entry which is preliminary data.</text>
</comment>
<dbReference type="EMBL" id="JACSDY010000002">
    <property type="protein sequence ID" value="KAF7435852.1"/>
    <property type="molecule type" value="Genomic_DNA"/>
</dbReference>